<dbReference type="AlphaFoldDB" id="A0A1X2IVT2"/>
<dbReference type="InterPro" id="IPR024554">
    <property type="entry name" value="LEC1-like_C"/>
</dbReference>
<name>A0A1X2IVT2_9FUNG</name>
<evidence type="ECO:0000259" key="2">
    <source>
        <dbReference type="PROSITE" id="PS50195"/>
    </source>
</evidence>
<gene>
    <name evidence="3" type="ORF">BCR42DRAFT_404107</name>
</gene>
<dbReference type="Proteomes" id="UP000193560">
    <property type="component" value="Unassembled WGS sequence"/>
</dbReference>
<feature type="compositionally biased region" description="Acidic residues" evidence="1">
    <location>
        <begin position="841"/>
        <end position="853"/>
    </location>
</feature>
<sequence>MHLTPIQLHYLKKELINLELNREWAYLQETCPDLIYLSSIPQQQQQQQQQNPVILTTTEDLPFIRFIIHHLIQPFPLIQYQTEQQKTTFWSQWQFFLTEWYQRQPSTWMPSATQETLERRAMIVKVKKMVSLLLEKLIKCNVEEASYNPSMTSDDLTHQLDIGLTTSRPPPSPSPSPSARDDTNSTTETKTTAATANSTTMMMMMHGINIVSAQVLDTQDTRSHRRRFQRFLTNSTATQHTYFIIETKDNNVVHYVPRRHSDFRRLAKQLRSQFPERKDIPTVPAKIRAGNNSEDGLPWCEMDRRRLRAFLQQVASIPALRQSDLFQAFLLPAFPNKSPAKSDDDDDTDEDDSAYEKKTTMMMTALWNKDKHLDKNDVAIRQQLDEALHLDQQQYSQHIDDTLSSLDQELKQIKQLLFQPGGCTHLLNVIKTTENWQDLPNDIKKGFEWGQLCFAFTLHKQLVVSDLALENRNQLRKTHNYMPYRTLSTLMKIYNPMHMVKAMLNLFLARPFGGQSLMQRTILINLQEEMNSIQKDIKTLEKSIDPMICDKLYNAVTTKRTDAHDVLEGLSPVNALLFILKHVDIEPVFSASKFQHINFTDTPNNDNDSIHWKDVQRLWHLYAKREDHTKWMDILLQQVTGTLLQSVMEILYQPLAQVYQAADLGTTLYELKDFIDDLIHVMDDIQLDQQHQPLSSSLDTIQPFIDLVQRHQHAFYQFVHNVHTQTESKLFTDLISFVDTWLARTYEPPFSKDQCDTTSSSPSPPSPRWNIHAFWSEANLNKEQEQALAKELDVICEYHHARKVHMFEKRRRRMEKMVAVGQRNDAQSLDNEMIHGWSDVDEEESDLDDDMDESSNQPHLRNRIIPPTFPSSSVLSSFLLPTFVRQISPLLLFD</sequence>
<dbReference type="InterPro" id="IPR001683">
    <property type="entry name" value="PX_dom"/>
</dbReference>
<evidence type="ECO:0000313" key="3">
    <source>
        <dbReference type="EMBL" id="ORZ23158.1"/>
    </source>
</evidence>
<dbReference type="InterPro" id="IPR024555">
    <property type="entry name" value="PX-associated"/>
</dbReference>
<dbReference type="STRING" id="90262.A0A1X2IVT2"/>
<dbReference type="PROSITE" id="PS50195">
    <property type="entry name" value="PX"/>
    <property type="match status" value="1"/>
</dbReference>
<dbReference type="Pfam" id="PF12825">
    <property type="entry name" value="DUF3818"/>
    <property type="match status" value="1"/>
</dbReference>
<evidence type="ECO:0000313" key="4">
    <source>
        <dbReference type="Proteomes" id="UP000193560"/>
    </source>
</evidence>
<dbReference type="OrthoDB" id="2117459at2759"/>
<comment type="caution">
    <text evidence="3">The sequence shown here is derived from an EMBL/GenBank/DDBJ whole genome shotgun (WGS) entry which is preliminary data.</text>
</comment>
<dbReference type="InterPro" id="IPR047168">
    <property type="entry name" value="LEC1-like"/>
</dbReference>
<reference evidence="3 4" key="1">
    <citation type="submission" date="2016-07" db="EMBL/GenBank/DDBJ databases">
        <title>Pervasive Adenine N6-methylation of Active Genes in Fungi.</title>
        <authorList>
            <consortium name="DOE Joint Genome Institute"/>
            <person name="Mondo S.J."/>
            <person name="Dannebaum R.O."/>
            <person name="Kuo R.C."/>
            <person name="Labutti K."/>
            <person name="Haridas S."/>
            <person name="Kuo A."/>
            <person name="Salamov A."/>
            <person name="Ahrendt S.R."/>
            <person name="Lipzen A."/>
            <person name="Sullivan W."/>
            <person name="Andreopoulos W.B."/>
            <person name="Clum A."/>
            <person name="Lindquist E."/>
            <person name="Daum C."/>
            <person name="Ramamoorthy G.K."/>
            <person name="Gryganskyi A."/>
            <person name="Culley D."/>
            <person name="Magnuson J.K."/>
            <person name="James T.Y."/>
            <person name="O'Malley M.A."/>
            <person name="Stajich J.E."/>
            <person name="Spatafora J.W."/>
            <person name="Visel A."/>
            <person name="Grigoriev I.V."/>
        </authorList>
    </citation>
    <scope>NUCLEOTIDE SEQUENCE [LARGE SCALE GENOMIC DNA]</scope>
    <source>
        <strain evidence="3 4">NRRL 1336</strain>
    </source>
</reference>
<feature type="compositionally biased region" description="Low complexity" evidence="1">
    <location>
        <begin position="184"/>
        <end position="193"/>
    </location>
</feature>
<dbReference type="InterPro" id="IPR036871">
    <property type="entry name" value="PX_dom_sf"/>
</dbReference>
<dbReference type="Gene3D" id="3.30.1520.10">
    <property type="entry name" value="Phox-like domain"/>
    <property type="match status" value="1"/>
</dbReference>
<feature type="region of interest" description="Disordered" evidence="1">
    <location>
        <begin position="841"/>
        <end position="864"/>
    </location>
</feature>
<feature type="domain" description="PX" evidence="2">
    <location>
        <begin position="221"/>
        <end position="337"/>
    </location>
</feature>
<dbReference type="GO" id="GO:0035091">
    <property type="term" value="F:phosphatidylinositol binding"/>
    <property type="evidence" value="ECO:0007669"/>
    <property type="project" value="InterPro"/>
</dbReference>
<accession>A0A1X2IVT2</accession>
<dbReference type="PANTHER" id="PTHR47185">
    <property type="entry name" value="PX DOMAIN-CONTAINING PROTEIN YPR097W"/>
    <property type="match status" value="1"/>
</dbReference>
<evidence type="ECO:0000256" key="1">
    <source>
        <dbReference type="SAM" id="MobiDB-lite"/>
    </source>
</evidence>
<dbReference type="SMART" id="SM00312">
    <property type="entry name" value="PX"/>
    <property type="match status" value="1"/>
</dbReference>
<protein>
    <recommendedName>
        <fullName evidence="2">PX domain-containing protein</fullName>
    </recommendedName>
</protein>
<organism evidence="3 4">
    <name type="scientific">Absidia repens</name>
    <dbReference type="NCBI Taxonomy" id="90262"/>
    <lineage>
        <taxon>Eukaryota</taxon>
        <taxon>Fungi</taxon>
        <taxon>Fungi incertae sedis</taxon>
        <taxon>Mucoromycota</taxon>
        <taxon>Mucoromycotina</taxon>
        <taxon>Mucoromycetes</taxon>
        <taxon>Mucorales</taxon>
        <taxon>Cunninghamellaceae</taxon>
        <taxon>Absidia</taxon>
    </lineage>
</organism>
<feature type="region of interest" description="Disordered" evidence="1">
    <location>
        <begin position="161"/>
        <end position="193"/>
    </location>
</feature>
<proteinExistence type="predicted"/>
<dbReference type="EMBL" id="MCGE01000003">
    <property type="protein sequence ID" value="ORZ23158.1"/>
    <property type="molecule type" value="Genomic_DNA"/>
</dbReference>
<dbReference type="Pfam" id="PF00787">
    <property type="entry name" value="PX"/>
    <property type="match status" value="1"/>
</dbReference>
<dbReference type="PANTHER" id="PTHR47185:SF1">
    <property type="entry name" value="PX DOMAIN-CONTAINING PROTEIN YPR097W"/>
    <property type="match status" value="1"/>
</dbReference>
<keyword evidence="4" id="KW-1185">Reference proteome</keyword>
<dbReference type="Pfam" id="PF12828">
    <property type="entry name" value="PXB"/>
    <property type="match status" value="1"/>
</dbReference>
<dbReference type="SUPFAM" id="SSF64268">
    <property type="entry name" value="PX domain"/>
    <property type="match status" value="1"/>
</dbReference>